<dbReference type="AlphaFoldDB" id="A0A0R2AMJ8"/>
<comment type="caution">
    <text evidence="1">The sequence shown here is derived from an EMBL/GenBank/DDBJ whole genome shotgun (WGS) entry which is preliminary data.</text>
</comment>
<proteinExistence type="predicted"/>
<dbReference type="PATRIC" id="fig|1423781.4.peg.200"/>
<gene>
    <name evidence="1" type="ORF">FD06_GL000198</name>
</gene>
<dbReference type="EMBL" id="AYYQ01000031">
    <property type="protein sequence ID" value="KRM68080.1"/>
    <property type="molecule type" value="Genomic_DNA"/>
</dbReference>
<evidence type="ECO:0000313" key="2">
    <source>
        <dbReference type="Proteomes" id="UP000052012"/>
    </source>
</evidence>
<reference evidence="1 2" key="1">
    <citation type="journal article" date="2015" name="Genome Announc.">
        <title>Expanding the biotechnology potential of lactobacilli through comparative genomics of 213 strains and associated genera.</title>
        <authorList>
            <person name="Sun Z."/>
            <person name="Harris H.M."/>
            <person name="McCann A."/>
            <person name="Guo C."/>
            <person name="Argimon S."/>
            <person name="Zhang W."/>
            <person name="Yang X."/>
            <person name="Jeffery I.B."/>
            <person name="Cooney J.C."/>
            <person name="Kagawa T.F."/>
            <person name="Liu W."/>
            <person name="Song Y."/>
            <person name="Salvetti E."/>
            <person name="Wrobel A."/>
            <person name="Rasinkangas P."/>
            <person name="Parkhill J."/>
            <person name="Rea M.C."/>
            <person name="O'Sullivan O."/>
            <person name="Ritari J."/>
            <person name="Douillard F.P."/>
            <person name="Paul Ross R."/>
            <person name="Yang R."/>
            <person name="Briner A.E."/>
            <person name="Felis G.E."/>
            <person name="de Vos W.M."/>
            <person name="Barrangou R."/>
            <person name="Klaenhammer T.R."/>
            <person name="Caufield P.W."/>
            <person name="Cui Y."/>
            <person name="Zhang H."/>
            <person name="O'Toole P.W."/>
        </authorList>
    </citation>
    <scope>NUCLEOTIDE SEQUENCE [LARGE SCALE GENOMIC DNA]</scope>
    <source>
        <strain evidence="1 2">DSM 23829</strain>
    </source>
</reference>
<dbReference type="OrthoDB" id="5506143at2"/>
<dbReference type="Proteomes" id="UP000052012">
    <property type="component" value="Unassembled WGS sequence"/>
</dbReference>
<name>A0A0R2AMJ8_9LACO</name>
<protein>
    <submittedName>
        <fullName evidence="1">Uncharacterized protein</fullName>
    </submittedName>
</protein>
<keyword evidence="2" id="KW-1185">Reference proteome</keyword>
<accession>A0A0R2AMJ8</accession>
<dbReference type="STRING" id="1423781.FD06_GL000198"/>
<dbReference type="RefSeq" id="WP_056966407.1">
    <property type="nucleotide sequence ID" value="NZ_AYYQ01000031.1"/>
</dbReference>
<evidence type="ECO:0000313" key="1">
    <source>
        <dbReference type="EMBL" id="KRM68080.1"/>
    </source>
</evidence>
<sequence>MNVNFEKLLKKGIADFRIMEQKQEILLNPKNKVDKSLINLDIHLANLIDDSKRCSLKIVKNIDKDDYKKKLNYEFLKCLNAYFLLANLKNWNDVIISGNEYLVKVKQLNADQEISKTYLILKKTLYNAFFNHSKDDFNRSWKVFLKLCFVDLNLTLD</sequence>
<organism evidence="1 2">
    <name type="scientific">Apilactobacillus ozensis DSM 23829 = JCM 17196</name>
    <dbReference type="NCBI Taxonomy" id="1423781"/>
    <lineage>
        <taxon>Bacteria</taxon>
        <taxon>Bacillati</taxon>
        <taxon>Bacillota</taxon>
        <taxon>Bacilli</taxon>
        <taxon>Lactobacillales</taxon>
        <taxon>Lactobacillaceae</taxon>
        <taxon>Apilactobacillus</taxon>
    </lineage>
</organism>